<accession>A0A6C0EJF6</accession>
<dbReference type="GO" id="GO:0008690">
    <property type="term" value="F:3-deoxy-manno-octulosonate cytidylyltransferase activity"/>
    <property type="evidence" value="ECO:0007669"/>
    <property type="project" value="TreeGrafter"/>
</dbReference>
<evidence type="ECO:0000256" key="2">
    <source>
        <dbReference type="ARBA" id="ARBA00022695"/>
    </source>
</evidence>
<evidence type="ECO:0000313" key="3">
    <source>
        <dbReference type="EMBL" id="QHT29167.1"/>
    </source>
</evidence>
<dbReference type="EMBL" id="MN738870">
    <property type="protein sequence ID" value="QHT29167.1"/>
    <property type="molecule type" value="Genomic_DNA"/>
</dbReference>
<dbReference type="InterPro" id="IPR029044">
    <property type="entry name" value="Nucleotide-diphossugar_trans"/>
</dbReference>
<evidence type="ECO:0008006" key="4">
    <source>
        <dbReference type="Google" id="ProtNLM"/>
    </source>
</evidence>
<dbReference type="AlphaFoldDB" id="A0A6C0EJF6"/>
<proteinExistence type="predicted"/>
<keyword evidence="1" id="KW-0808">Transferase</keyword>
<dbReference type="PANTHER" id="PTHR42866:SF2">
    <property type="entry name" value="3-DEOXY-MANNO-OCTULOSONATE CYTIDYLYLTRANSFERASE, MITOCHONDRIAL"/>
    <property type="match status" value="1"/>
</dbReference>
<keyword evidence="2" id="KW-0548">Nucleotidyltransferase</keyword>
<name>A0A6C0EJF6_9ZZZZ</name>
<dbReference type="PANTHER" id="PTHR42866">
    <property type="entry name" value="3-DEOXY-MANNO-OCTULOSONATE CYTIDYLYLTRANSFERASE"/>
    <property type="match status" value="1"/>
</dbReference>
<dbReference type="GO" id="GO:0005829">
    <property type="term" value="C:cytosol"/>
    <property type="evidence" value="ECO:0007669"/>
    <property type="project" value="TreeGrafter"/>
</dbReference>
<dbReference type="Pfam" id="PF02348">
    <property type="entry name" value="CTP_transf_3"/>
    <property type="match status" value="1"/>
</dbReference>
<reference evidence="3" key="1">
    <citation type="journal article" date="2020" name="Nature">
        <title>Giant virus diversity and host interactions through global metagenomics.</title>
        <authorList>
            <person name="Schulz F."/>
            <person name="Roux S."/>
            <person name="Paez-Espino D."/>
            <person name="Jungbluth S."/>
            <person name="Walsh D.A."/>
            <person name="Denef V.J."/>
            <person name="McMahon K.D."/>
            <person name="Konstantinidis K.T."/>
            <person name="Eloe-Fadrosh E.A."/>
            <person name="Kyrpides N.C."/>
            <person name="Woyke T."/>
        </authorList>
    </citation>
    <scope>NUCLEOTIDE SEQUENCE</scope>
    <source>
        <strain evidence="3">GVMAG-M-3300001351-8</strain>
    </source>
</reference>
<evidence type="ECO:0000256" key="1">
    <source>
        <dbReference type="ARBA" id="ARBA00022679"/>
    </source>
</evidence>
<dbReference type="Gene3D" id="3.90.550.10">
    <property type="entry name" value="Spore Coat Polysaccharide Biosynthesis Protein SpsA, Chain A"/>
    <property type="match status" value="1"/>
</dbReference>
<dbReference type="SUPFAM" id="SSF53448">
    <property type="entry name" value="Nucleotide-diphospho-sugar transferases"/>
    <property type="match status" value="1"/>
</dbReference>
<dbReference type="InterPro" id="IPR003329">
    <property type="entry name" value="Cytidylyl_trans"/>
</dbReference>
<organism evidence="3">
    <name type="scientific">viral metagenome</name>
    <dbReference type="NCBI Taxonomy" id="1070528"/>
    <lineage>
        <taxon>unclassified sequences</taxon>
        <taxon>metagenomes</taxon>
        <taxon>organismal metagenomes</taxon>
    </lineage>
</organism>
<protein>
    <recommendedName>
        <fullName evidence="4">3-deoxy-manno-octulosonate cytidylyltransferase</fullName>
    </recommendedName>
</protein>
<sequence length="248" mass="28802">MNFNIVACIPARYKSLRLPGKPLLKINDKTIINHVYDRVNQSTLIDMIYVLTDDERIEQEVLRFGGNCIMQNIECLNGTERICKSLEFIDNKYTIIVNIQGDEPFIDPLNIDKCISNFIQNNYNNFVCATLHTKITHEEAEKTSIGKLVLDCHNNIMYCSRVPIPSTKLGKINKNINYYGHIGLFVFNRHYLENHYMEKNYHCQLSEDIEWLKIIESGNKINSTQVDFNEISVDTVEDYNYLVAKYSA</sequence>
<dbReference type="NCBIfam" id="NF003952">
    <property type="entry name" value="PRK05450.1-5"/>
    <property type="match status" value="1"/>
</dbReference>